<dbReference type="EMBL" id="OZ075125">
    <property type="protein sequence ID" value="CAL4928682.1"/>
    <property type="molecule type" value="Genomic_DNA"/>
</dbReference>
<accession>A0ABC8XNH5</accession>
<gene>
    <name evidence="1" type="ORF">URODEC1_LOCUS25336</name>
</gene>
<proteinExistence type="predicted"/>
<reference evidence="2" key="1">
    <citation type="submission" date="2024-06" db="EMBL/GenBank/DDBJ databases">
        <authorList>
            <person name="Ryan C."/>
        </authorList>
    </citation>
    <scope>NUCLEOTIDE SEQUENCE [LARGE SCALE GENOMIC DNA]</scope>
</reference>
<evidence type="ECO:0008006" key="3">
    <source>
        <dbReference type="Google" id="ProtNLM"/>
    </source>
</evidence>
<name>A0ABC8XNH5_9POAL</name>
<sequence>MAPRRRQRNTVLVAVYDKEEGHLVYRFNVKNLFSERLHGGDDEVLPLPARPLARFPHPPGRIERVALAAYPRGGGGGGAKKMKIVAATENGRTIVHDTSTKESSPGPDLQANDLCLQFEALRLQGGRCRAAAPVPPAPFDTLNLTACFVEGTRIWMNVDDQQGTYSLDMARRVWRKEGSWYLPIEDGAIYVPDLGLLLGFKVGRLNLCAYDIKANTPMILRQGQNFGKLLPLRMWRSGDLIPTVHDGYRFGEKHHPVEFFFVSLDYLGGGRFCIAWSSTPAPLGHPSKLKGCIFALTAVELTRNSDGELQLKKRRSRCYFLSRQQIGYMLR</sequence>
<organism evidence="1 2">
    <name type="scientific">Urochloa decumbens</name>
    <dbReference type="NCBI Taxonomy" id="240449"/>
    <lineage>
        <taxon>Eukaryota</taxon>
        <taxon>Viridiplantae</taxon>
        <taxon>Streptophyta</taxon>
        <taxon>Embryophyta</taxon>
        <taxon>Tracheophyta</taxon>
        <taxon>Spermatophyta</taxon>
        <taxon>Magnoliopsida</taxon>
        <taxon>Liliopsida</taxon>
        <taxon>Poales</taxon>
        <taxon>Poaceae</taxon>
        <taxon>PACMAD clade</taxon>
        <taxon>Panicoideae</taxon>
        <taxon>Panicodae</taxon>
        <taxon>Paniceae</taxon>
        <taxon>Melinidinae</taxon>
        <taxon>Urochloa</taxon>
    </lineage>
</organism>
<dbReference type="InterPro" id="IPR012871">
    <property type="entry name" value="DUF1668_ORYSA"/>
</dbReference>
<dbReference type="Proteomes" id="UP001497457">
    <property type="component" value="Chromosome 15b"/>
</dbReference>
<dbReference type="Pfam" id="PF07893">
    <property type="entry name" value="DUF1668"/>
    <property type="match status" value="1"/>
</dbReference>
<protein>
    <recommendedName>
        <fullName evidence="3">DUF1618 domain-containing protein</fullName>
    </recommendedName>
</protein>
<evidence type="ECO:0000313" key="2">
    <source>
        <dbReference type="Proteomes" id="UP001497457"/>
    </source>
</evidence>
<evidence type="ECO:0000313" key="1">
    <source>
        <dbReference type="EMBL" id="CAL4928682.1"/>
    </source>
</evidence>
<reference evidence="1 2" key="2">
    <citation type="submission" date="2024-10" db="EMBL/GenBank/DDBJ databases">
        <authorList>
            <person name="Ryan C."/>
        </authorList>
    </citation>
    <scope>NUCLEOTIDE SEQUENCE [LARGE SCALE GENOMIC DNA]</scope>
</reference>
<keyword evidence="2" id="KW-1185">Reference proteome</keyword>
<dbReference type="AlphaFoldDB" id="A0ABC8XNH5"/>
<dbReference type="PANTHER" id="PTHR33085">
    <property type="entry name" value="OS12G0113100 PROTEIN-RELATED"/>
    <property type="match status" value="1"/>
</dbReference>